<feature type="compositionally biased region" description="Polar residues" evidence="1">
    <location>
        <begin position="41"/>
        <end position="68"/>
    </location>
</feature>
<gene>
    <name evidence="2" type="ORF">O181_113415</name>
</gene>
<comment type="caution">
    <text evidence="2">The sequence shown here is derived from an EMBL/GenBank/DDBJ whole genome shotgun (WGS) entry which is preliminary data.</text>
</comment>
<name>A0A9Q3K6C6_9BASI</name>
<dbReference type="EMBL" id="AVOT02092632">
    <property type="protein sequence ID" value="MBW0573700.1"/>
    <property type="molecule type" value="Genomic_DNA"/>
</dbReference>
<feature type="region of interest" description="Disordered" evidence="1">
    <location>
        <begin position="25"/>
        <end position="68"/>
    </location>
</feature>
<evidence type="ECO:0000313" key="2">
    <source>
        <dbReference type="EMBL" id="MBW0573700.1"/>
    </source>
</evidence>
<keyword evidence="3" id="KW-1185">Reference proteome</keyword>
<dbReference type="AlphaFoldDB" id="A0A9Q3K6C6"/>
<sequence length="92" mass="10041">MASTLSHATLFASSVFIGAGTMAYKNHKSSNQDNALAHPNHNPQSHQNLIQNQPPRQHFFSTPTVPVPSQNCSSISDILKLGHPGKNQVQRE</sequence>
<reference evidence="2" key="1">
    <citation type="submission" date="2021-03" db="EMBL/GenBank/DDBJ databases">
        <title>Draft genome sequence of rust myrtle Austropuccinia psidii MF-1, a brazilian biotype.</title>
        <authorList>
            <person name="Quecine M.C."/>
            <person name="Pachon D.M.R."/>
            <person name="Bonatelli M.L."/>
            <person name="Correr F.H."/>
            <person name="Franceschini L.M."/>
            <person name="Leite T.F."/>
            <person name="Margarido G.R.A."/>
            <person name="Almeida C.A."/>
            <person name="Ferrarezi J.A."/>
            <person name="Labate C.A."/>
        </authorList>
    </citation>
    <scope>NUCLEOTIDE SEQUENCE</scope>
    <source>
        <strain evidence="2">MF-1</strain>
    </source>
</reference>
<dbReference type="OrthoDB" id="5418055at2759"/>
<evidence type="ECO:0000313" key="3">
    <source>
        <dbReference type="Proteomes" id="UP000765509"/>
    </source>
</evidence>
<proteinExistence type="predicted"/>
<protein>
    <submittedName>
        <fullName evidence="2">Uncharacterized protein</fullName>
    </submittedName>
</protein>
<accession>A0A9Q3K6C6</accession>
<evidence type="ECO:0000256" key="1">
    <source>
        <dbReference type="SAM" id="MobiDB-lite"/>
    </source>
</evidence>
<organism evidence="2 3">
    <name type="scientific">Austropuccinia psidii MF-1</name>
    <dbReference type="NCBI Taxonomy" id="1389203"/>
    <lineage>
        <taxon>Eukaryota</taxon>
        <taxon>Fungi</taxon>
        <taxon>Dikarya</taxon>
        <taxon>Basidiomycota</taxon>
        <taxon>Pucciniomycotina</taxon>
        <taxon>Pucciniomycetes</taxon>
        <taxon>Pucciniales</taxon>
        <taxon>Sphaerophragmiaceae</taxon>
        <taxon>Austropuccinia</taxon>
    </lineage>
</organism>
<dbReference type="Proteomes" id="UP000765509">
    <property type="component" value="Unassembled WGS sequence"/>
</dbReference>